<dbReference type="OrthoDB" id="1757142at2"/>
<dbReference type="Pfam" id="PF13632">
    <property type="entry name" value="Glyco_trans_2_3"/>
    <property type="match status" value="1"/>
</dbReference>
<evidence type="ECO:0000256" key="1">
    <source>
        <dbReference type="SAM" id="Phobius"/>
    </source>
</evidence>
<protein>
    <recommendedName>
        <fullName evidence="2">Glycosyltransferase 2-like domain-containing protein</fullName>
    </recommendedName>
</protein>
<dbReference type="Gene3D" id="3.90.550.10">
    <property type="entry name" value="Spore Coat Polysaccharide Biosynthesis Protein SpsA, Chain A"/>
    <property type="match status" value="1"/>
</dbReference>
<keyword evidence="1" id="KW-0472">Membrane</keyword>
<name>A0A3A8K354_9BACT</name>
<gene>
    <name evidence="3" type="ORF">D7X32_16905</name>
</gene>
<dbReference type="InterPro" id="IPR001173">
    <property type="entry name" value="Glyco_trans_2-like"/>
</dbReference>
<dbReference type="RefSeq" id="WP_120603579.1">
    <property type="nucleotide sequence ID" value="NZ_RAWE01000054.1"/>
</dbReference>
<feature type="domain" description="Glycosyltransferase 2-like" evidence="2">
    <location>
        <begin position="9"/>
        <end position="121"/>
    </location>
</feature>
<comment type="caution">
    <text evidence="3">The sequence shown here is derived from an EMBL/GenBank/DDBJ whole genome shotgun (WGS) entry which is preliminary data.</text>
</comment>
<keyword evidence="4" id="KW-1185">Reference proteome</keyword>
<keyword evidence="1" id="KW-1133">Transmembrane helix</keyword>
<evidence type="ECO:0000259" key="2">
    <source>
        <dbReference type="Pfam" id="PF13632"/>
    </source>
</evidence>
<dbReference type="InterPro" id="IPR029044">
    <property type="entry name" value="Nucleotide-diphossugar_trans"/>
</dbReference>
<proteinExistence type="predicted"/>
<organism evidence="3 4">
    <name type="scientific">Corallococcus carmarthensis</name>
    <dbReference type="NCBI Taxonomy" id="2316728"/>
    <lineage>
        <taxon>Bacteria</taxon>
        <taxon>Pseudomonadati</taxon>
        <taxon>Myxococcota</taxon>
        <taxon>Myxococcia</taxon>
        <taxon>Myxococcales</taxon>
        <taxon>Cystobacterineae</taxon>
        <taxon>Myxococcaceae</taxon>
        <taxon>Corallococcus</taxon>
    </lineage>
</organism>
<feature type="transmembrane region" description="Helical" evidence="1">
    <location>
        <begin position="112"/>
        <end position="130"/>
    </location>
</feature>
<dbReference type="Proteomes" id="UP000268313">
    <property type="component" value="Unassembled WGS sequence"/>
</dbReference>
<dbReference type="AlphaFoldDB" id="A0A3A8K354"/>
<dbReference type="EMBL" id="RAWE01000054">
    <property type="protein sequence ID" value="RKH02450.1"/>
    <property type="molecule type" value="Genomic_DNA"/>
</dbReference>
<dbReference type="SUPFAM" id="SSF53448">
    <property type="entry name" value="Nucleotide-diphospho-sugar transferases"/>
    <property type="match status" value="1"/>
</dbReference>
<evidence type="ECO:0000313" key="3">
    <source>
        <dbReference type="EMBL" id="RKH02450.1"/>
    </source>
</evidence>
<sequence length="136" mass="15137">MAWSEDGRPQYLISANALVHRGALERVGGFRESFPLAVGEDVDLGMRLSRTGMLGWCAQAAVAHDFEPSLLAFVRRFLRYGQGNRMLATAQSEATRDFFRPRPFMPLSYKPGNFLLAGLAFVALSAGWILESRRSL</sequence>
<keyword evidence="1" id="KW-0812">Transmembrane</keyword>
<accession>A0A3A8K354</accession>
<evidence type="ECO:0000313" key="4">
    <source>
        <dbReference type="Proteomes" id="UP000268313"/>
    </source>
</evidence>
<reference evidence="4" key="1">
    <citation type="submission" date="2018-09" db="EMBL/GenBank/DDBJ databases">
        <authorList>
            <person name="Livingstone P.G."/>
            <person name="Whitworth D.E."/>
        </authorList>
    </citation>
    <scope>NUCLEOTIDE SEQUENCE [LARGE SCALE GENOMIC DNA]</scope>
    <source>
        <strain evidence="4">CA043D</strain>
    </source>
</reference>